<proteinExistence type="predicted"/>
<dbReference type="PANTHER" id="PTHR21197:SF0">
    <property type="entry name" value="UDP-GALACTOPYRANOSE MUTASE"/>
    <property type="match status" value="1"/>
</dbReference>
<evidence type="ECO:0000313" key="2">
    <source>
        <dbReference type="EMBL" id="MFC3301706.1"/>
    </source>
</evidence>
<dbReference type="Proteomes" id="UP001595607">
    <property type="component" value="Unassembled WGS sequence"/>
</dbReference>
<name>A0ABV7M950_9PROT</name>
<accession>A0ABV7M950</accession>
<comment type="caution">
    <text evidence="2">The sequence shown here is derived from an EMBL/GenBank/DDBJ whole genome shotgun (WGS) entry which is preliminary data.</text>
</comment>
<protein>
    <submittedName>
        <fullName evidence="2">FAD-dependent oxidoreductase</fullName>
    </submittedName>
</protein>
<evidence type="ECO:0000259" key="1">
    <source>
        <dbReference type="Pfam" id="PF01593"/>
    </source>
</evidence>
<keyword evidence="3" id="KW-1185">Reference proteome</keyword>
<dbReference type="PRINTS" id="PR00419">
    <property type="entry name" value="ADXRDTASE"/>
</dbReference>
<dbReference type="InterPro" id="IPR036188">
    <property type="entry name" value="FAD/NAD-bd_sf"/>
</dbReference>
<gene>
    <name evidence="2" type="ORF">ACFONP_03035</name>
</gene>
<dbReference type="EMBL" id="JBHRVA010000002">
    <property type="protein sequence ID" value="MFC3301706.1"/>
    <property type="molecule type" value="Genomic_DNA"/>
</dbReference>
<evidence type="ECO:0000313" key="3">
    <source>
        <dbReference type="Proteomes" id="UP001595607"/>
    </source>
</evidence>
<dbReference type="InterPro" id="IPR002937">
    <property type="entry name" value="Amino_oxidase"/>
</dbReference>
<dbReference type="Pfam" id="PF01593">
    <property type="entry name" value="Amino_oxidase"/>
    <property type="match status" value="1"/>
</dbReference>
<feature type="domain" description="Amine oxidase" evidence="1">
    <location>
        <begin position="30"/>
        <end position="395"/>
    </location>
</feature>
<dbReference type="Gene3D" id="3.50.50.60">
    <property type="entry name" value="FAD/NAD(P)-binding domain"/>
    <property type="match status" value="1"/>
</dbReference>
<dbReference type="PANTHER" id="PTHR21197">
    <property type="entry name" value="UDP-GALACTOPYRANOSE MUTASE"/>
    <property type="match status" value="1"/>
</dbReference>
<dbReference type="RefSeq" id="WP_189573214.1">
    <property type="nucleotide sequence ID" value="NZ_BMXU01000001.1"/>
</dbReference>
<sequence>MSDAEVLDRPQETHTDQTPSFVTILGGGPAGLGAAYKLAKHGYGAVKLYEAADVPGGNAASFELAGMRVDYGSHRLHPVAEADILDDIKDLLGEDLLLRPRHGRMRLKGSWIHFPLKPVDLVMNMPPAFASALLFDMATAKMRAPKVVEETFETVLRGGLGNTMSDAFYFPYVRKLWGLEPHQLAPTLAHRRVSGSSLPKLMRKILGTLPGLKSPTTGKFYYPREGFGQICDAIADAAIAHGADIEFGTRFVGMEMDGKTVTSIVLETKEGTRTEPVETLWSTLPISLLVRAAGDKAPEEVRKAADSVSYRGMILVYIVLDTDQFTEYDAHYFAESDIPMSRLSEPKNYHAQGQPEGKTILCAELPCDPHEKYWSMPDEQLGEEMRGWLEKAGLPVSAKTLEVHTRRLPFAYPVYDRTFEENFAKLDEWVGSLDNVLTFGRQGLFAHDNTHHALAMAYGAVECLSKDGSFDEERWAELRAIFETHVVED</sequence>
<reference evidence="3" key="1">
    <citation type="journal article" date="2019" name="Int. J. Syst. Evol. Microbiol.">
        <title>The Global Catalogue of Microorganisms (GCM) 10K type strain sequencing project: providing services to taxonomists for standard genome sequencing and annotation.</title>
        <authorList>
            <consortium name="The Broad Institute Genomics Platform"/>
            <consortium name="The Broad Institute Genome Sequencing Center for Infectious Disease"/>
            <person name="Wu L."/>
            <person name="Ma J."/>
        </authorList>
    </citation>
    <scope>NUCLEOTIDE SEQUENCE [LARGE SCALE GENOMIC DNA]</scope>
    <source>
        <strain evidence="3">KCTC 22245</strain>
    </source>
</reference>
<organism evidence="2 3">
    <name type="scientific">Parvularcula lutaonensis</name>
    <dbReference type="NCBI Taxonomy" id="491923"/>
    <lineage>
        <taxon>Bacteria</taxon>
        <taxon>Pseudomonadati</taxon>
        <taxon>Pseudomonadota</taxon>
        <taxon>Alphaproteobacteria</taxon>
        <taxon>Parvularculales</taxon>
        <taxon>Parvularculaceae</taxon>
        <taxon>Parvularcula</taxon>
    </lineage>
</organism>
<dbReference type="SUPFAM" id="SSF51905">
    <property type="entry name" value="FAD/NAD(P)-binding domain"/>
    <property type="match status" value="1"/>
</dbReference>